<feature type="compositionally biased region" description="Polar residues" evidence="6">
    <location>
        <begin position="226"/>
        <end position="241"/>
    </location>
</feature>
<feature type="compositionally biased region" description="Acidic residues" evidence="6">
    <location>
        <begin position="506"/>
        <end position="520"/>
    </location>
</feature>
<evidence type="ECO:0000256" key="3">
    <source>
        <dbReference type="ARBA" id="ARBA00010707"/>
    </source>
</evidence>
<evidence type="ECO:0000256" key="1">
    <source>
        <dbReference type="ARBA" id="ARBA00003594"/>
    </source>
</evidence>
<evidence type="ECO:0000313" key="7">
    <source>
        <dbReference type="EMBL" id="KIW11559.1"/>
    </source>
</evidence>
<accession>A0A0D2BJW4</accession>
<keyword evidence="8" id="KW-1185">Reference proteome</keyword>
<gene>
    <name evidence="7" type="ORF">PV08_10860</name>
</gene>
<feature type="compositionally biased region" description="Polar residues" evidence="6">
    <location>
        <begin position="272"/>
        <end position="282"/>
    </location>
</feature>
<dbReference type="STRING" id="91928.A0A0D2BJW4"/>
<feature type="region of interest" description="Disordered" evidence="6">
    <location>
        <begin position="197"/>
        <end position="651"/>
    </location>
</feature>
<comment type="similarity">
    <text evidence="3">Belongs to the INP1 family.</text>
</comment>
<feature type="compositionally biased region" description="Basic and acidic residues" evidence="6">
    <location>
        <begin position="384"/>
        <end position="400"/>
    </location>
</feature>
<dbReference type="InterPro" id="IPR024758">
    <property type="entry name" value="Inp1"/>
</dbReference>
<dbReference type="GO" id="GO:0045033">
    <property type="term" value="P:peroxisome inheritance"/>
    <property type="evidence" value="ECO:0007669"/>
    <property type="project" value="InterPro"/>
</dbReference>
<keyword evidence="5" id="KW-0472">Membrane</keyword>
<feature type="compositionally biased region" description="Basic and acidic residues" evidence="6">
    <location>
        <begin position="549"/>
        <end position="559"/>
    </location>
</feature>
<sequence length="763" mass="84163">MATPSYGDRPQIQGFRRSFTLPARQLSVHEKAGLDRSDADANVLFSHPSARIIAFSPPKESIPAQTKDIPHDTDYPVDTIETLPWRSRTETLAATGQIMIEKVRGSSNFLKSADQKVIHTIMRNSQCWCVDGESKFVLRTGKFRYYRIELPSETEEDKKKVEELKDVLSKVLRYERTPCPFKRAFHVDLPEDAITPRRKGVWKRRQPSQPTSPSTDPLPLRRSKTSRAWSLQGPASSTPLQTYGRRGSDYGYSLSRDTSPMPTSEGDRWRPSTPSSLASSELMSERAYEELSGQEAEDHNDNPSPMPEDHVMDAQFDMQGDSLSSSMSSIDRRSDHATENDSTAPTDADHKELNIAPEPCPAGIVAEEDAPVNDVTTHIPSIAEDEHTPDKNSNDERAESFSRQSEGDLVQSDTTAVEPDSQQVLQATKESILAEGQSPLEELSPVTESPVVSARPAISSTSSIDEDAPETQAANDDVDPEVTTTYHDSQQEEIPSEAAQSHPDLDGLDEAEEPSNDDDALSNVSSVDSFHTTKSLAEDSSEQPAGPFDTEKTPQDERLNPFSLVKPQHKRGVSETTITASNADAHQSADDSSDKPSTPALGRSPTSDSSWPEVRTPESPVTAGLRRRLERKRSLSPLPPPTTIFSPPSPTQGNHFTSEILHKACSIALVKPIEAVVLLIHILARIAGGATVNDLLSGDLFRRPDQHQRRSSFPDQVNARDHSSDDEDDFGVPIRRRRSLSHSSNFPTAMRNNNDADPMFDLD</sequence>
<organism evidence="7 8">
    <name type="scientific">Exophiala spinifera</name>
    <dbReference type="NCBI Taxonomy" id="91928"/>
    <lineage>
        <taxon>Eukaryota</taxon>
        <taxon>Fungi</taxon>
        <taxon>Dikarya</taxon>
        <taxon>Ascomycota</taxon>
        <taxon>Pezizomycotina</taxon>
        <taxon>Eurotiomycetes</taxon>
        <taxon>Chaetothyriomycetidae</taxon>
        <taxon>Chaetothyriales</taxon>
        <taxon>Herpotrichiellaceae</taxon>
        <taxon>Exophiala</taxon>
    </lineage>
</organism>
<dbReference type="Pfam" id="PF12634">
    <property type="entry name" value="Inp1"/>
    <property type="match status" value="1"/>
</dbReference>
<feature type="compositionally biased region" description="Basic and acidic residues" evidence="6">
    <location>
        <begin position="330"/>
        <end position="339"/>
    </location>
</feature>
<evidence type="ECO:0000256" key="6">
    <source>
        <dbReference type="SAM" id="MobiDB-lite"/>
    </source>
</evidence>
<dbReference type="VEuPathDB" id="FungiDB:PV08_10860"/>
<feature type="compositionally biased region" description="Low complexity" evidence="6">
    <location>
        <begin position="207"/>
        <end position="220"/>
    </location>
</feature>
<dbReference type="Proteomes" id="UP000053328">
    <property type="component" value="Unassembled WGS sequence"/>
</dbReference>
<dbReference type="EMBL" id="KN847499">
    <property type="protein sequence ID" value="KIW11559.1"/>
    <property type="molecule type" value="Genomic_DNA"/>
</dbReference>
<comment type="function">
    <text evidence="1">Required for peroxisome inheritance.</text>
</comment>
<dbReference type="RefSeq" id="XP_016231775.1">
    <property type="nucleotide sequence ID" value="XM_016385173.1"/>
</dbReference>
<dbReference type="OrthoDB" id="4097008at2759"/>
<feature type="compositionally biased region" description="Polar residues" evidence="6">
    <location>
        <begin position="411"/>
        <end position="429"/>
    </location>
</feature>
<dbReference type="GeneID" id="27337943"/>
<proteinExistence type="inferred from homology"/>
<feature type="compositionally biased region" description="Basic and acidic residues" evidence="6">
    <location>
        <begin position="296"/>
        <end position="312"/>
    </location>
</feature>
<reference evidence="7 8" key="1">
    <citation type="submission" date="2015-01" db="EMBL/GenBank/DDBJ databases">
        <title>The Genome Sequence of Exophiala spinifera CBS89968.</title>
        <authorList>
            <consortium name="The Broad Institute Genomics Platform"/>
            <person name="Cuomo C."/>
            <person name="de Hoog S."/>
            <person name="Gorbushina A."/>
            <person name="Stielow B."/>
            <person name="Teixiera M."/>
            <person name="Abouelleil A."/>
            <person name="Chapman S.B."/>
            <person name="Priest M."/>
            <person name="Young S.K."/>
            <person name="Wortman J."/>
            <person name="Nusbaum C."/>
            <person name="Birren B."/>
        </authorList>
    </citation>
    <scope>NUCLEOTIDE SEQUENCE [LARGE SCALE GENOMIC DNA]</scope>
    <source>
        <strain evidence="7 8">CBS 89968</strain>
    </source>
</reference>
<protein>
    <recommendedName>
        <fullName evidence="4">Inheritance of peroxisomes protein 1</fullName>
    </recommendedName>
</protein>
<feature type="compositionally biased region" description="Polar residues" evidence="6">
    <location>
        <begin position="522"/>
        <end position="535"/>
    </location>
</feature>
<dbReference type="HOGENOM" id="CLU_364859_0_0_1"/>
<evidence type="ECO:0000256" key="2">
    <source>
        <dbReference type="ARBA" id="ARBA00004421"/>
    </source>
</evidence>
<dbReference type="GO" id="GO:0005780">
    <property type="term" value="C:extrinsic component of intraperoxisomal membrane"/>
    <property type="evidence" value="ECO:0007669"/>
    <property type="project" value="InterPro"/>
</dbReference>
<feature type="region of interest" description="Disordered" evidence="6">
    <location>
        <begin position="705"/>
        <end position="763"/>
    </location>
</feature>
<name>A0A0D2BJW4_9EURO</name>
<feature type="compositionally biased region" description="Pro residues" evidence="6">
    <location>
        <begin position="637"/>
        <end position="650"/>
    </location>
</feature>
<dbReference type="AlphaFoldDB" id="A0A0D2BJW4"/>
<comment type="subcellular location">
    <subcellularLocation>
        <location evidence="2">Peroxisome membrane</location>
        <topology evidence="2">Peripheral membrane protein</topology>
    </subcellularLocation>
</comment>
<feature type="compositionally biased region" description="Basic residues" evidence="6">
    <location>
        <begin position="197"/>
        <end position="206"/>
    </location>
</feature>
<evidence type="ECO:0000256" key="5">
    <source>
        <dbReference type="ARBA" id="ARBA00023136"/>
    </source>
</evidence>
<evidence type="ECO:0000256" key="4">
    <source>
        <dbReference type="ARBA" id="ARBA00021397"/>
    </source>
</evidence>
<feature type="compositionally biased region" description="Polar residues" evidence="6">
    <location>
        <begin position="741"/>
        <end position="755"/>
    </location>
</feature>
<evidence type="ECO:0000313" key="8">
    <source>
        <dbReference type="Proteomes" id="UP000053328"/>
    </source>
</evidence>